<dbReference type="SUPFAM" id="SSF53098">
    <property type="entry name" value="Ribonuclease H-like"/>
    <property type="match status" value="1"/>
</dbReference>
<evidence type="ECO:0000313" key="5">
    <source>
        <dbReference type="EMBL" id="GEU28813.1"/>
    </source>
</evidence>
<feature type="compositionally biased region" description="Polar residues" evidence="1">
    <location>
        <begin position="938"/>
        <end position="948"/>
    </location>
</feature>
<dbReference type="InterPro" id="IPR043502">
    <property type="entry name" value="DNA/RNA_pol_sf"/>
</dbReference>
<gene>
    <name evidence="5" type="ORF">Tci_000791</name>
</gene>
<dbReference type="EMBL" id="BKCJ010000022">
    <property type="protein sequence ID" value="GEU28813.1"/>
    <property type="molecule type" value="Genomic_DNA"/>
</dbReference>
<dbReference type="Pfam" id="PF25597">
    <property type="entry name" value="SH3_retrovirus"/>
    <property type="match status" value="1"/>
</dbReference>
<evidence type="ECO:0000259" key="4">
    <source>
        <dbReference type="Pfam" id="PF25597"/>
    </source>
</evidence>
<organism evidence="5">
    <name type="scientific">Tanacetum cinerariifolium</name>
    <name type="common">Dalmatian daisy</name>
    <name type="synonym">Chrysanthemum cinerariifolium</name>
    <dbReference type="NCBI Taxonomy" id="118510"/>
    <lineage>
        <taxon>Eukaryota</taxon>
        <taxon>Viridiplantae</taxon>
        <taxon>Streptophyta</taxon>
        <taxon>Embryophyta</taxon>
        <taxon>Tracheophyta</taxon>
        <taxon>Spermatophyta</taxon>
        <taxon>Magnoliopsida</taxon>
        <taxon>eudicotyledons</taxon>
        <taxon>Gunneridae</taxon>
        <taxon>Pentapetalae</taxon>
        <taxon>asterids</taxon>
        <taxon>campanulids</taxon>
        <taxon>Asterales</taxon>
        <taxon>Asteraceae</taxon>
        <taxon>Asteroideae</taxon>
        <taxon>Anthemideae</taxon>
        <taxon>Anthemidinae</taxon>
        <taxon>Tanacetum</taxon>
    </lineage>
</organism>
<evidence type="ECO:0000256" key="1">
    <source>
        <dbReference type="SAM" id="MobiDB-lite"/>
    </source>
</evidence>
<evidence type="ECO:0000259" key="2">
    <source>
        <dbReference type="Pfam" id="PF07727"/>
    </source>
</evidence>
<evidence type="ECO:0000259" key="3">
    <source>
        <dbReference type="Pfam" id="PF17921"/>
    </source>
</evidence>
<feature type="domain" description="Reverse transcriptase Ty1/copia-type" evidence="2">
    <location>
        <begin position="372"/>
        <end position="466"/>
    </location>
</feature>
<dbReference type="PANTHER" id="PTHR45835:SF99">
    <property type="entry name" value="CHROMO DOMAIN-CONTAINING PROTEIN-RELATED"/>
    <property type="match status" value="1"/>
</dbReference>
<dbReference type="InterPro" id="IPR041588">
    <property type="entry name" value="Integrase_H2C2"/>
</dbReference>
<dbReference type="InterPro" id="IPR013103">
    <property type="entry name" value="RVT_2"/>
</dbReference>
<name>A0A699GGG8_TANCI</name>
<dbReference type="Pfam" id="PF17921">
    <property type="entry name" value="Integrase_H2C2"/>
    <property type="match status" value="1"/>
</dbReference>
<comment type="caution">
    <text evidence="5">The sequence shown here is derived from an EMBL/GenBank/DDBJ whole genome shotgun (WGS) entry which is preliminary data.</text>
</comment>
<dbReference type="SUPFAM" id="SSF56672">
    <property type="entry name" value="DNA/RNA polymerases"/>
    <property type="match status" value="1"/>
</dbReference>
<protein>
    <submittedName>
        <fullName evidence="5">Zinc finger, CCHC-type</fullName>
    </submittedName>
</protein>
<dbReference type="InterPro" id="IPR057670">
    <property type="entry name" value="SH3_retrovirus"/>
</dbReference>
<reference evidence="5" key="1">
    <citation type="journal article" date="2019" name="Sci. Rep.">
        <title>Draft genome of Tanacetum cinerariifolium, the natural source of mosquito coil.</title>
        <authorList>
            <person name="Yamashiro T."/>
            <person name="Shiraishi A."/>
            <person name="Satake H."/>
            <person name="Nakayama K."/>
        </authorList>
    </citation>
    <scope>NUCLEOTIDE SEQUENCE</scope>
</reference>
<feature type="region of interest" description="Disordered" evidence="1">
    <location>
        <begin position="927"/>
        <end position="948"/>
    </location>
</feature>
<dbReference type="InterPro" id="IPR036397">
    <property type="entry name" value="RNaseH_sf"/>
</dbReference>
<feature type="domain" description="Retroviral polymerase SH3-like" evidence="4">
    <location>
        <begin position="204"/>
        <end position="265"/>
    </location>
</feature>
<feature type="domain" description="Integrase zinc-binding" evidence="3">
    <location>
        <begin position="1"/>
        <end position="33"/>
    </location>
</feature>
<proteinExistence type="predicted"/>
<dbReference type="PANTHER" id="PTHR45835">
    <property type="entry name" value="YALI0A06105P"/>
    <property type="match status" value="1"/>
</dbReference>
<dbReference type="Pfam" id="PF07727">
    <property type="entry name" value="RVT_2"/>
    <property type="match status" value="1"/>
</dbReference>
<accession>A0A699GGG8</accession>
<dbReference type="AlphaFoldDB" id="A0A699GGG8"/>
<dbReference type="GO" id="GO:0003676">
    <property type="term" value="F:nucleic acid binding"/>
    <property type="evidence" value="ECO:0007669"/>
    <property type="project" value="InterPro"/>
</dbReference>
<dbReference type="Gene3D" id="3.30.420.10">
    <property type="entry name" value="Ribonuclease H-like superfamily/Ribonuclease H"/>
    <property type="match status" value="1"/>
</dbReference>
<dbReference type="InterPro" id="IPR012337">
    <property type="entry name" value="RNaseH-like_sf"/>
</dbReference>
<sequence>MYQDMKLLNWWPNMKVDIATYVSKCLTCLRFKDKDQKPSSLLVQPEIPQWKWDNITMDFVTKLPKAQSGNDTIWVVVDRLTKSAYFLPMKETDPMDKLARLYLKEVVTRHKIPVSIICDRDPRVYSTFHVSNLKKCLSDEPLAISLDEVHVDDKLCFVEEPVEVMDHEVKRLEQSRIPIIKVRWNSKRGPEFTWEREDQFRKKAVLRIPDPKLKTLSERGIECIFVRYEHSKAFRFYIIKPNDLVSINSIIESRDDIFDENRFSSVPRLSLRISNETEDIGGLVVPEKVTKEVVQQPKPELRKSKRNRTPKNFGLEFQLYLIKRTRDDVTDQHSYCFNVEDDPKIFDELMKSRDVAFCKEAINDEMESIMSNNTWVLADLPLGYKPLGCKWIFKIKLKVDGTIEKFKARLVIQGFKQKSGIDYFDTYAPVTRISTIRLLIAMASIHNLIIHYMDVKTSFLNGELMRRKFDKSGKRVIIYLYVDDMLIFVSTPMDTSEKLMPNNSHVVSQLEYSRMFGCLMYAITCTRPDIAFAVGKLSRYTSNPVIERYTDASKKQTCITGSTIESESMALAATGKEAEWLRNLILEIPLWSKPIALIFIRYVVAKDDPQDYVEVQVVSVVQIVKTVSIRVNTVMYKLRLDKDLQESKDPQVMRIEQYFLMTDYSLWEVILNGDSPIPKRVIEGVVQPIAPTTAKQRLARKNKLKARGTLLMALPDKHQLKFNIHKDAKTLIEAIKKRFDGNKDTKKKLISQLEILGESLSQEDINLKFLRSLPTEWRTHTLIWRNKTNLEEQSLDDLFNSLKNYKAEVTSSSSASTSTQNIAFVSSQNSDSTNEPVSAATSVSAASAKIHVSALPNVDTLSNDLIYSFFASQYNSSQLDHDDLKQIDVDDLEEIDLKWQMDMLTMRAMKGYSARECRSPKDTIRNVSAEPQRRNVPVETSTSNTLVS</sequence>